<protein>
    <submittedName>
        <fullName evidence="2">Uncharacterized protein</fullName>
    </submittedName>
</protein>
<feature type="transmembrane region" description="Helical" evidence="1">
    <location>
        <begin position="12"/>
        <end position="32"/>
    </location>
</feature>
<evidence type="ECO:0000313" key="3">
    <source>
        <dbReference type="Proteomes" id="UP000181936"/>
    </source>
</evidence>
<keyword evidence="1" id="KW-0812">Transmembrane</keyword>
<reference evidence="2 3" key="1">
    <citation type="journal article" date="2016" name="Sci. Rep.">
        <title>Complete genome sequence and transcriptomic analysis of a novel marine strain Bacillus weihaiensis reveals the mechanism of brown algae degradation.</title>
        <authorList>
            <person name="Zhu Y."/>
            <person name="Chen P."/>
            <person name="Bao Y."/>
            <person name="Men Y."/>
            <person name="Zeng Y."/>
            <person name="Yang J."/>
            <person name="Sun J."/>
            <person name="Sun Y."/>
        </authorList>
    </citation>
    <scope>NUCLEOTIDE SEQUENCE [LARGE SCALE GENOMIC DNA]</scope>
    <source>
        <strain evidence="2 3">Alg07</strain>
    </source>
</reference>
<evidence type="ECO:0000256" key="1">
    <source>
        <dbReference type="SAM" id="Phobius"/>
    </source>
</evidence>
<feature type="transmembrane region" description="Helical" evidence="1">
    <location>
        <begin position="116"/>
        <end position="134"/>
    </location>
</feature>
<name>A0A1L3MXK8_9BACI</name>
<feature type="transmembrane region" description="Helical" evidence="1">
    <location>
        <begin position="82"/>
        <end position="104"/>
    </location>
</feature>
<keyword evidence="3" id="KW-1185">Reference proteome</keyword>
<dbReference type="KEGG" id="bwh:A9C19_11895"/>
<proteinExistence type="predicted"/>
<sequence length="141" mass="16033">MIKRGVLSGLYSGIILGLFLKVIELTSGLKVYTLLLNIDFIYPNPLPELVEFSLHVFVSLLIGIVFVALCQSFKITKRNSRFFLALLITFPTLFLYFPLTLLAIKETPSIDNFHAIFWWVLAHLLYAVILPIPLRTKPQAP</sequence>
<gene>
    <name evidence="2" type="ORF">A9C19_11895</name>
</gene>
<organism evidence="2 3">
    <name type="scientific">Bacillus weihaiensis</name>
    <dbReference type="NCBI Taxonomy" id="1547283"/>
    <lineage>
        <taxon>Bacteria</taxon>
        <taxon>Bacillati</taxon>
        <taxon>Bacillota</taxon>
        <taxon>Bacilli</taxon>
        <taxon>Bacillales</taxon>
        <taxon>Bacillaceae</taxon>
        <taxon>Bacillus</taxon>
    </lineage>
</organism>
<dbReference type="Proteomes" id="UP000181936">
    <property type="component" value="Chromosome"/>
</dbReference>
<dbReference type="AlphaFoldDB" id="A0A1L3MXK8"/>
<evidence type="ECO:0000313" key="2">
    <source>
        <dbReference type="EMBL" id="APH07079.1"/>
    </source>
</evidence>
<dbReference type="EMBL" id="CP016020">
    <property type="protein sequence ID" value="APH07079.1"/>
    <property type="molecule type" value="Genomic_DNA"/>
</dbReference>
<keyword evidence="1" id="KW-0472">Membrane</keyword>
<accession>A0A1L3MXK8</accession>
<feature type="transmembrane region" description="Helical" evidence="1">
    <location>
        <begin position="52"/>
        <end position="70"/>
    </location>
</feature>
<keyword evidence="1" id="KW-1133">Transmembrane helix</keyword>